<sequence>MSTSKCNEFARFFNDKVQSIKLAINSTTQMTTVQPSTHLSLTNFTPVTDQIVQETISSLSSSTCCLDELPTRFLKSVLSSLLPQLTHLVNSSLQSGAFPQALKTAVIKPLLKKSSLDATVLNNYRPISNLPFLGKLLEKVVYKQLNDFLQINNCFDTFQSGFRPHHSTETALIKVTDDIRMNTDAGRVSVLVLLDLSAAFDTVDHVILLQRLEDWVGLSGTVLKWFRSYLEDRKYFVEIGNYVSNPRALTCGVPQGSILGPLLFNLYMLPVGQLIHSNNVSYHNYADDTQIYISLTAGDSEPVDSLCHCLQQITVWMQNNFLQLNPDKTEVIIFGPHTQRE</sequence>
<dbReference type="PANTHER" id="PTHR33332">
    <property type="entry name" value="REVERSE TRANSCRIPTASE DOMAIN-CONTAINING PROTEIN"/>
    <property type="match status" value="1"/>
</dbReference>
<dbReference type="InterPro" id="IPR043502">
    <property type="entry name" value="DNA/RNA_pol_sf"/>
</dbReference>
<dbReference type="EMBL" id="QPMK01000050">
    <property type="protein sequence ID" value="RDD64006.1"/>
    <property type="molecule type" value="Genomic_DNA"/>
</dbReference>
<feature type="non-terminal residue" evidence="2">
    <location>
        <position position="341"/>
    </location>
</feature>
<gene>
    <name evidence="2" type="ORF">DU478_22480</name>
</gene>
<reference evidence="2 3" key="1">
    <citation type="submission" date="2018-07" db="EMBL/GenBank/DDBJ databases">
        <title>Thalassococcus profundi sp. nov., a marine bacterium isolated from deep seawater of Okinawa Trough.</title>
        <authorList>
            <person name="Yu M."/>
        </authorList>
    </citation>
    <scope>NUCLEOTIDE SEQUENCE [LARGE SCALE GENOMIC DNA]</scope>
    <source>
        <strain evidence="2 3">WRAS1</strain>
    </source>
</reference>
<dbReference type="PROSITE" id="PS50878">
    <property type="entry name" value="RT_POL"/>
    <property type="match status" value="1"/>
</dbReference>
<dbReference type="SUPFAM" id="SSF56672">
    <property type="entry name" value="DNA/RNA polymerases"/>
    <property type="match status" value="1"/>
</dbReference>
<protein>
    <recommendedName>
        <fullName evidence="1">Reverse transcriptase domain-containing protein</fullName>
    </recommendedName>
</protein>
<accession>A0A369TM40</accession>
<evidence type="ECO:0000259" key="1">
    <source>
        <dbReference type="PROSITE" id="PS50878"/>
    </source>
</evidence>
<dbReference type="Proteomes" id="UP000253977">
    <property type="component" value="Unassembled WGS sequence"/>
</dbReference>
<dbReference type="AlphaFoldDB" id="A0A369TM40"/>
<name>A0A369TM40_9RHOB</name>
<proteinExistence type="predicted"/>
<organism evidence="2 3">
    <name type="scientific">Thalassococcus profundi</name>
    <dbReference type="NCBI Taxonomy" id="2282382"/>
    <lineage>
        <taxon>Bacteria</taxon>
        <taxon>Pseudomonadati</taxon>
        <taxon>Pseudomonadota</taxon>
        <taxon>Alphaproteobacteria</taxon>
        <taxon>Rhodobacterales</taxon>
        <taxon>Roseobacteraceae</taxon>
        <taxon>Thalassococcus</taxon>
    </lineage>
</organism>
<keyword evidence="3" id="KW-1185">Reference proteome</keyword>
<feature type="domain" description="Reverse transcriptase" evidence="1">
    <location>
        <begin position="91"/>
        <end position="341"/>
    </location>
</feature>
<evidence type="ECO:0000313" key="2">
    <source>
        <dbReference type="EMBL" id="RDD64006.1"/>
    </source>
</evidence>
<evidence type="ECO:0000313" key="3">
    <source>
        <dbReference type="Proteomes" id="UP000253977"/>
    </source>
</evidence>
<comment type="caution">
    <text evidence="2">The sequence shown here is derived from an EMBL/GenBank/DDBJ whole genome shotgun (WGS) entry which is preliminary data.</text>
</comment>
<dbReference type="InterPro" id="IPR000477">
    <property type="entry name" value="RT_dom"/>
</dbReference>
<dbReference type="Pfam" id="PF00078">
    <property type="entry name" value="RVT_1"/>
    <property type="match status" value="1"/>
</dbReference>
<dbReference type="CDD" id="cd01650">
    <property type="entry name" value="RT_nLTR_like"/>
    <property type="match status" value="1"/>
</dbReference>